<evidence type="ECO:0000313" key="1">
    <source>
        <dbReference type="EMBL" id="KAI8419963.1"/>
    </source>
</evidence>
<proteinExistence type="predicted"/>
<feature type="non-terminal residue" evidence="1">
    <location>
        <position position="2457"/>
    </location>
</feature>
<accession>A0ACC0J792</accession>
<comment type="caution">
    <text evidence="1">The sequence shown here is derived from an EMBL/GenBank/DDBJ whole genome shotgun (WGS) entry which is preliminary data.</text>
</comment>
<keyword evidence="2" id="KW-1185">Reference proteome</keyword>
<name>A0ACC0J792_CHOFU</name>
<dbReference type="Proteomes" id="UP001064048">
    <property type="component" value="Chromosome 14"/>
</dbReference>
<protein>
    <submittedName>
        <fullName evidence="1">Uncharacterized protein</fullName>
    </submittedName>
</protein>
<gene>
    <name evidence="1" type="ORF">MSG28_008569</name>
</gene>
<dbReference type="EMBL" id="CM046114">
    <property type="protein sequence ID" value="KAI8419963.1"/>
    <property type="molecule type" value="Genomic_DNA"/>
</dbReference>
<sequence>MLGQIADSALMFGLGSRKLVLCSDRIDGQEVYNSGENTVILMVIDGLRYDFVTEEYMPFTGELLKNKSACIYVSVAEPPTVTMPRIKAMMTGSVSTFADVALNFGAPAVRGDSVLRVASDRGRRSVMYGDDTWLRLFPGLWAESDGTTSFYVTDYTEVDNNVTRHLDKTLTPDENKKPTFDFLVLHYLGLDHIGHLEGARSPKIKPKLQEMDDVVKKIFTSMQKWQSAAKFANDFYEDSLDKMAEYLTEATVGFDMFSIGVAIVLLYCIALSLLLLTLYSLQPENARKHSVPRFSGVSNWGKILAFISVLAFTNCLLLVSCFITETKSQFCTLQGIWLAIFVLVACAFTTMYWITKTAIEKTKDMSLLRDLNAIDYLLIIGTLFHSWSFFGTSFIEEEHMTWYFFWNTLMFFVLIRTLVVVVMYLSRAWSGATEVQEKPELQQRMTAVGVGIVPKWVLLIALHRYLRTMNQTGDRWLFLPDTADWLKAPENAFYLQAHLLIGTLLTLAICLYNLRHMNVRPVHTVLTIAATLCVLCYRVATNSLHSPFTDIQTWDTTIIVDFFWIIITVQFVFEVITYIGLCGGVANTRNKPSSNRFVYNKPKAKSEDYFYEPMIEEPWNLEDVKLNLARSISHLMLNNMMLIVALLMRPHNVIMVPRLREYCPVRVALRMGIHAYAGPALAGATLFCALAAEAGSWQHNMASKSSQLSQIGIEMWMLRGHDEIVVLTTFIVSIITMQKYEKLEKIGEGTYGTVFKAKNKETHEIVALKRVRLDDDDEGVPSSALREICLLKELKHKNIVRLYDVLHSEKKLTLVFEHCDQDLKKYFDSLNGEIDLDVVKSFMYQLLRGLAFCHSHNVLHRDLKPQNLLINKNGELKLADFGLARAFGIPVKCYSAEVVTLWYRPPDVLFGAKLYTTSIDMWSAGCIFAELANSGRPLFPGSDLESFDNLQHFHLGPFPFPVISNHVGSDAKGDNEQPSTSNNNEENATGEDTTCSKLVHNRASTETLILENCYETAKDIQADLERSTDEEEDDKKNNDKLKPQSKRSVKSIRDFIEYTEPLTPMLQEVLHDFATDDESDKMLIDEDFVPSERKSNSPEPAVLSQSILKSKVVADNSKTSNEGNEEKMNHDNNNKEVPESNELPAKIIESQLTENNEEAAKNIEASLTQFEDVMKLVDKALAKHLGSELDTQKDKSQEKVQNSNENSSAITDSLLPNNQEAINSETFPNASSVPAPQVNNDQNSDKPSKKRKRSNSAEIMEKNKTKRQKDTNNKNNSDAVEIIDTNETLKHTDVEQCLDSNKEINQNNVNDPKADSGPEKNNAESLKKKHNLTLNNDGSEIALNQSAQVENPCLKSVSLFAEQFSLKKYSDSDLEVVQEDGKKKTTEKNHEPKHQDTLVVEKANDVVLPKSRSNSESKNESPSHLTMKQRRDKIAKVFGLTNGDADEEDNYWKVKYIEEKKRTFELKKILQKSKQSKNDVQIEIQLEGHWQHINPLLAQVVSMFHKEHAIKQAEPANFVELSSGTTTPRPLTADTASSPSKNAERSAELETKSSNEEKDQQGISEIPAALEKRTTRTPKKLLEAKEVENNDEEFLYKFPSPPPTKRGKKSTTNVTNNAIETASNHSKPRIASPDDLSNKSLNSNQGYQDSDASPFNIGLRKKRRFSVSTMSLKGRKCYRKNRSKSLPNLIDYETSESSNSSFSISVKSVTQSTINSEVHRSESYQLLMPRKNKTMHTLEKIEEAANERNVRNVTHRMMSNLSVEIEISEDPVRTASNDVASSSNISFPPSPELSIVENISISKSMVIANDDYPTINEMQSQLTAMNPNNKFLMSAVDVSMPLMAQECSLQKHLINVLNDVSDLRHAGRFLSTPDLSAPKMSSMTESILNEIRSVSNEGTLSDSLDRRLEQLLLESAQKPTATKYQDLMEVDTEVKKNPRSRKRSSTPNKKKTLQRKTKIPEISLVEEECKERCTRNGRRSCPPSINIVYHEGDVPDNLQIDIHEETTPDVTSLTKRKNVKKDIIKVKILKPKKKPEKKRKSPKIRTSGNIECDNESAKVSEAVRPESDNTQYFTPLSPHSSIITEDLSDETPDVQPSKPRPTKWYLLSEEDTTETTSTNYFDSYQNQTSDVRSYGANLQQLFPITCAVPDLSTITEITYVFVKISANNNNMEPPFPSKENKLKDTNDKGLSFSANEEYVKSCPTTDQECSTLQYPCIECDRSIDCRYGGMYNYSCNVKPFISCTHNIDTLTQQVHLSSIQEAPGGGGGGASVRRAGGAAGCASVIRSRAHAAAPPRTLTRPQRSAASAGSLRCRCSNVLRARGVPSVPVRVRERKRARRGPLRATTGREHARSTALPRVASQAVRAIAMGCASSAEERAAIARSKLIERNLKEDGVQAAKDIKLLLLAHSQAHCSYTTSHAVSFQVEFTFTHVHMAAPMNLRRLTPRYDLRIGGCSV</sequence>
<evidence type="ECO:0000313" key="2">
    <source>
        <dbReference type="Proteomes" id="UP001064048"/>
    </source>
</evidence>
<organism evidence="1 2">
    <name type="scientific">Choristoneura fumiferana</name>
    <name type="common">Spruce budworm moth</name>
    <name type="synonym">Archips fumiferana</name>
    <dbReference type="NCBI Taxonomy" id="7141"/>
    <lineage>
        <taxon>Eukaryota</taxon>
        <taxon>Metazoa</taxon>
        <taxon>Ecdysozoa</taxon>
        <taxon>Arthropoda</taxon>
        <taxon>Hexapoda</taxon>
        <taxon>Insecta</taxon>
        <taxon>Pterygota</taxon>
        <taxon>Neoptera</taxon>
        <taxon>Endopterygota</taxon>
        <taxon>Lepidoptera</taxon>
        <taxon>Glossata</taxon>
        <taxon>Ditrysia</taxon>
        <taxon>Tortricoidea</taxon>
        <taxon>Tortricidae</taxon>
        <taxon>Tortricinae</taxon>
        <taxon>Choristoneura</taxon>
    </lineage>
</organism>
<reference evidence="1 2" key="1">
    <citation type="journal article" date="2022" name="Genome Biol. Evol.">
        <title>The Spruce Budworm Genome: Reconstructing the Evolutionary History of Antifreeze Proteins.</title>
        <authorList>
            <person name="Beliveau C."/>
            <person name="Gagne P."/>
            <person name="Picq S."/>
            <person name="Vernygora O."/>
            <person name="Keeling C.I."/>
            <person name="Pinkney K."/>
            <person name="Doucet D."/>
            <person name="Wen F."/>
            <person name="Johnston J.S."/>
            <person name="Maaroufi H."/>
            <person name="Boyle B."/>
            <person name="Laroche J."/>
            <person name="Dewar K."/>
            <person name="Juretic N."/>
            <person name="Blackburn G."/>
            <person name="Nisole A."/>
            <person name="Brunet B."/>
            <person name="Brandao M."/>
            <person name="Lumley L."/>
            <person name="Duan J."/>
            <person name="Quan G."/>
            <person name="Lucarotti C.J."/>
            <person name="Roe A.D."/>
            <person name="Sperling F.A.H."/>
            <person name="Levesque R.C."/>
            <person name="Cusson M."/>
        </authorList>
    </citation>
    <scope>NUCLEOTIDE SEQUENCE [LARGE SCALE GENOMIC DNA]</scope>
    <source>
        <strain evidence="1">Glfc:IPQL:Cfum</strain>
    </source>
</reference>